<evidence type="ECO:0000256" key="1">
    <source>
        <dbReference type="SAM" id="Coils"/>
    </source>
</evidence>
<organism evidence="2 3">
    <name type="scientific">Lysinibacillus alkalisoli</name>
    <dbReference type="NCBI Taxonomy" id="1911548"/>
    <lineage>
        <taxon>Bacteria</taxon>
        <taxon>Bacillati</taxon>
        <taxon>Bacillota</taxon>
        <taxon>Bacilli</taxon>
        <taxon>Bacillales</taxon>
        <taxon>Bacillaceae</taxon>
        <taxon>Lysinibacillus</taxon>
    </lineage>
</organism>
<proteinExistence type="predicted"/>
<sequence>MTITIATALQTESRNYREELLTLQDEMQRLSLDLKQLLHDIHTTLHEDDNDSRPYCK</sequence>
<reference evidence="2" key="1">
    <citation type="journal article" date="2014" name="Int. J. Syst. Evol. Microbiol.">
        <title>Complete genome sequence of Corynebacterium casei LMG S-19264T (=DSM 44701T), isolated from a smear-ripened cheese.</title>
        <authorList>
            <consortium name="US DOE Joint Genome Institute (JGI-PGF)"/>
            <person name="Walter F."/>
            <person name="Albersmeier A."/>
            <person name="Kalinowski J."/>
            <person name="Ruckert C."/>
        </authorList>
    </citation>
    <scope>NUCLEOTIDE SEQUENCE</scope>
    <source>
        <strain evidence="2">CGMCC 1.15760</strain>
    </source>
</reference>
<comment type="caution">
    <text evidence="2">The sequence shown here is derived from an EMBL/GenBank/DDBJ whole genome shotgun (WGS) entry which is preliminary data.</text>
</comment>
<feature type="coiled-coil region" evidence="1">
    <location>
        <begin position="6"/>
        <end position="40"/>
    </location>
</feature>
<evidence type="ECO:0000313" key="3">
    <source>
        <dbReference type="Proteomes" id="UP000616608"/>
    </source>
</evidence>
<dbReference type="AlphaFoldDB" id="A0A917FZV1"/>
<gene>
    <name evidence="2" type="ORF">GCM10007425_07430</name>
</gene>
<keyword evidence="1" id="KW-0175">Coiled coil</keyword>
<evidence type="ECO:0000313" key="2">
    <source>
        <dbReference type="EMBL" id="GGG15641.1"/>
    </source>
</evidence>
<keyword evidence="3" id="KW-1185">Reference proteome</keyword>
<reference evidence="2" key="2">
    <citation type="submission" date="2020-09" db="EMBL/GenBank/DDBJ databases">
        <authorList>
            <person name="Sun Q."/>
            <person name="Zhou Y."/>
        </authorList>
    </citation>
    <scope>NUCLEOTIDE SEQUENCE</scope>
    <source>
        <strain evidence="2">CGMCC 1.15760</strain>
    </source>
</reference>
<dbReference type="Proteomes" id="UP000616608">
    <property type="component" value="Unassembled WGS sequence"/>
</dbReference>
<dbReference type="RefSeq" id="WP_188613669.1">
    <property type="nucleotide sequence ID" value="NZ_BMJT01000002.1"/>
</dbReference>
<protein>
    <submittedName>
        <fullName evidence="2">Uncharacterized protein</fullName>
    </submittedName>
</protein>
<name>A0A917FZV1_9BACI</name>
<accession>A0A917FZV1</accession>
<dbReference type="EMBL" id="BMJT01000002">
    <property type="protein sequence ID" value="GGG15641.1"/>
    <property type="molecule type" value="Genomic_DNA"/>
</dbReference>